<dbReference type="GO" id="GO:0008270">
    <property type="term" value="F:zinc ion binding"/>
    <property type="evidence" value="ECO:0007669"/>
    <property type="project" value="InterPro"/>
</dbReference>
<name>A0AAQ3MKD7_VIGMU</name>
<sequence length="1204" mass="138152">MKFLSLSCQEDSILDAKSAKSRAQRPFLGRPGAIIKHKTNKTAKQLALGTPQGRLSLNSAGRPPRAPGPPLWGAQAPLVQGNIFKTSSFKLFLVIHKVKLERIKCVSSFRRVDLVEDLGASEIIKAWRKGGLSEKKMNIVFLGQRLWVFRMASIHMRVLFRYQDMNEVVEGEFQEQPTGATDERKKFGYIVVAIEESRELEKMKIEELQSSLEAEMRMFDRNPVKIDEQALKKPNRSSDDHKDESGVEENGSLEKYQKKKDRKSIECYNCHKFGYFAYECYANKGKQKKHQIKEAYQAQEDSDSEPITLMVTMTATNSESQDKMWYVYSGCLNHMTYHREWPVNFDESKKSKVKVAYDSILKVEGIRDVVIRRKDGSEARITNVLLYWPVGGERFHDCDGKPGERFHDCDGKPGERFHDCDGKPGERFHDCDGNRDRMELYDGNKDLISRCKISKNRTFQVNMDAVENLECMTVAKFGHLNFKYLKHLDEKEMVSGMRKITIPENVCDSCLAGKQTRKPFKSLIRMRAKDCLEVVPDICGPFEVPSLVGNRYFITLDEFSMMLWIYVIKMKSDALDTFIKFNTYAERESGKKLKILRTDEGREYTGDYKNHCQAREIVHEVTTPYTPQHPTHCSIMAWQRGEIEKRLPHKFWGEFVSTFVHILNKCPTKRLEGKVPLEVWPGVKPAVGYFKVFGSLAYSHIADQKRTKLHDKSEAMIFVGYHATSAYKLYDLVKEKMVLSRDVIVLEDERWNWNEMQSSLKKAKVNGVTGYPTSAEQIEEAADVNSLSQQTVMHRQQRYRVIPQRLSDFEVYSDTQIYEGGNLVHIALMAGVEPLNEVEAMEQPVWSRAMEEEIYSIERNETWSTRQGLWQKAFEQGLDYSEMFAPVARLVGLCAASLRKGRNRLQKALYGLKQAPRAWNKRIDSYLINQKFGRCAAEHGVHEHGVHVKGDSEKELNIILDDLLVTGSSPGFIDEFKRVMKAEFEMTDLGTLSYFLGIEFTRTANGELLKRFNMLESNAARSPMEANSKLMKDEAEEDADEIEFRQISGSLCRFMRKPKKAHMMAAKRVLQYVKGTMDSGVLFPSGRKKTAEEITSYSDSDYGDDPIERKSTSGYIFMLNGAPFLAEYIAGSFTTCQAVWIKELMEELKLPLVKPKLNFMVEKNRVALASCKTKVQLADLFTLKIERFEMLKENKGVVSLKNLT</sequence>
<evidence type="ECO:0000259" key="5">
    <source>
        <dbReference type="PROSITE" id="PS50994"/>
    </source>
</evidence>
<keyword evidence="3" id="KW-0378">Hydrolase</keyword>
<dbReference type="Pfam" id="PF13976">
    <property type="entry name" value="gag_pre-integrs"/>
    <property type="match status" value="1"/>
</dbReference>
<dbReference type="InterPro" id="IPR001584">
    <property type="entry name" value="Integrase_cat-core"/>
</dbReference>
<dbReference type="Pfam" id="PF22936">
    <property type="entry name" value="Pol_BBD"/>
    <property type="match status" value="1"/>
</dbReference>
<dbReference type="SUPFAM" id="SSF53098">
    <property type="entry name" value="Ribonuclease H-like"/>
    <property type="match status" value="1"/>
</dbReference>
<evidence type="ECO:0000256" key="4">
    <source>
        <dbReference type="SAM" id="MobiDB-lite"/>
    </source>
</evidence>
<dbReference type="Proteomes" id="UP001374535">
    <property type="component" value="Chromosome 10"/>
</dbReference>
<dbReference type="InterPro" id="IPR012337">
    <property type="entry name" value="RNaseH-like_sf"/>
</dbReference>
<protein>
    <recommendedName>
        <fullName evidence="5">Integrase catalytic domain-containing protein</fullName>
    </recommendedName>
</protein>
<dbReference type="AlphaFoldDB" id="A0AAQ3MKD7"/>
<dbReference type="InterPro" id="IPR013103">
    <property type="entry name" value="RVT_2"/>
</dbReference>
<dbReference type="GO" id="GO:0003676">
    <property type="term" value="F:nucleic acid binding"/>
    <property type="evidence" value="ECO:0007669"/>
    <property type="project" value="InterPro"/>
</dbReference>
<dbReference type="Gene3D" id="3.30.420.10">
    <property type="entry name" value="Ribonuclease H-like superfamily/Ribonuclease H"/>
    <property type="match status" value="1"/>
</dbReference>
<evidence type="ECO:0000256" key="1">
    <source>
        <dbReference type="ARBA" id="ARBA00022670"/>
    </source>
</evidence>
<proteinExistence type="predicted"/>
<evidence type="ECO:0000256" key="2">
    <source>
        <dbReference type="ARBA" id="ARBA00022723"/>
    </source>
</evidence>
<feature type="region of interest" description="Disordered" evidence="4">
    <location>
        <begin position="225"/>
        <end position="255"/>
    </location>
</feature>
<dbReference type="PANTHER" id="PTHR42648:SF18">
    <property type="entry name" value="RETROTRANSPOSON, UNCLASSIFIED-LIKE PROTEIN"/>
    <property type="match status" value="1"/>
</dbReference>
<keyword evidence="2" id="KW-0479">Metal-binding</keyword>
<keyword evidence="7" id="KW-1185">Reference proteome</keyword>
<gene>
    <name evidence="6" type="ORF">V8G54_031578</name>
</gene>
<dbReference type="InterPro" id="IPR025724">
    <property type="entry name" value="GAG-pre-integrase_dom"/>
</dbReference>
<dbReference type="PROSITE" id="PS50994">
    <property type="entry name" value="INTEGRASE"/>
    <property type="match status" value="1"/>
</dbReference>
<reference evidence="6 7" key="1">
    <citation type="journal article" date="2023" name="Life. Sci Alliance">
        <title>Evolutionary insights into 3D genome organization and epigenetic landscape of Vigna mungo.</title>
        <authorList>
            <person name="Junaid A."/>
            <person name="Singh B."/>
            <person name="Bhatia S."/>
        </authorList>
    </citation>
    <scope>NUCLEOTIDE SEQUENCE [LARGE SCALE GENOMIC DNA]</scope>
    <source>
        <strain evidence="6">Urdbean</strain>
    </source>
</reference>
<keyword evidence="1" id="KW-0645">Protease</keyword>
<dbReference type="Pfam" id="PF25597">
    <property type="entry name" value="SH3_retrovirus"/>
    <property type="match status" value="1"/>
</dbReference>
<dbReference type="SUPFAM" id="SSF57756">
    <property type="entry name" value="Retrovirus zinc finger-like domains"/>
    <property type="match status" value="1"/>
</dbReference>
<organism evidence="6 7">
    <name type="scientific">Vigna mungo</name>
    <name type="common">Black gram</name>
    <name type="synonym">Phaseolus mungo</name>
    <dbReference type="NCBI Taxonomy" id="3915"/>
    <lineage>
        <taxon>Eukaryota</taxon>
        <taxon>Viridiplantae</taxon>
        <taxon>Streptophyta</taxon>
        <taxon>Embryophyta</taxon>
        <taxon>Tracheophyta</taxon>
        <taxon>Spermatophyta</taxon>
        <taxon>Magnoliopsida</taxon>
        <taxon>eudicotyledons</taxon>
        <taxon>Gunneridae</taxon>
        <taxon>Pentapetalae</taxon>
        <taxon>rosids</taxon>
        <taxon>fabids</taxon>
        <taxon>Fabales</taxon>
        <taxon>Fabaceae</taxon>
        <taxon>Papilionoideae</taxon>
        <taxon>50 kb inversion clade</taxon>
        <taxon>NPAAA clade</taxon>
        <taxon>indigoferoid/millettioid clade</taxon>
        <taxon>Phaseoleae</taxon>
        <taxon>Vigna</taxon>
    </lineage>
</organism>
<dbReference type="PANTHER" id="PTHR42648">
    <property type="entry name" value="TRANSPOSASE, PUTATIVE-RELATED"/>
    <property type="match status" value="1"/>
</dbReference>
<dbReference type="InterPro" id="IPR054722">
    <property type="entry name" value="PolX-like_BBD"/>
</dbReference>
<dbReference type="GO" id="GO:0015074">
    <property type="term" value="P:DNA integration"/>
    <property type="evidence" value="ECO:0007669"/>
    <property type="project" value="InterPro"/>
</dbReference>
<dbReference type="CDD" id="cd09272">
    <property type="entry name" value="RNase_HI_RT_Ty1"/>
    <property type="match status" value="1"/>
</dbReference>
<feature type="compositionally biased region" description="Basic and acidic residues" evidence="4">
    <location>
        <begin position="225"/>
        <end position="245"/>
    </location>
</feature>
<feature type="domain" description="Integrase catalytic" evidence="5">
    <location>
        <begin position="515"/>
        <end position="684"/>
    </location>
</feature>
<dbReference type="InterPro" id="IPR036397">
    <property type="entry name" value="RNaseH_sf"/>
</dbReference>
<dbReference type="InterPro" id="IPR036875">
    <property type="entry name" value="Znf_CCHC_sf"/>
</dbReference>
<accession>A0AAQ3MKD7</accession>
<dbReference type="GO" id="GO:0008233">
    <property type="term" value="F:peptidase activity"/>
    <property type="evidence" value="ECO:0007669"/>
    <property type="project" value="UniProtKB-KW"/>
</dbReference>
<dbReference type="EMBL" id="CP144691">
    <property type="protein sequence ID" value="WVY92490.1"/>
    <property type="molecule type" value="Genomic_DNA"/>
</dbReference>
<dbReference type="Pfam" id="PF07727">
    <property type="entry name" value="RVT_2"/>
    <property type="match status" value="1"/>
</dbReference>
<evidence type="ECO:0000313" key="6">
    <source>
        <dbReference type="EMBL" id="WVY92490.1"/>
    </source>
</evidence>
<dbReference type="InterPro" id="IPR057670">
    <property type="entry name" value="SH3_retrovirus"/>
</dbReference>
<dbReference type="GO" id="GO:0006508">
    <property type="term" value="P:proteolysis"/>
    <property type="evidence" value="ECO:0007669"/>
    <property type="project" value="UniProtKB-KW"/>
</dbReference>
<evidence type="ECO:0000313" key="7">
    <source>
        <dbReference type="Proteomes" id="UP001374535"/>
    </source>
</evidence>
<dbReference type="InterPro" id="IPR039537">
    <property type="entry name" value="Retrotran_Ty1/copia-like"/>
</dbReference>
<evidence type="ECO:0000256" key="3">
    <source>
        <dbReference type="ARBA" id="ARBA00022801"/>
    </source>
</evidence>